<evidence type="ECO:0000313" key="5">
    <source>
        <dbReference type="EMBL" id="KAK6116633.1"/>
    </source>
</evidence>
<sequence length="615" mass="68230">MYNYLSGRLPSDICNNIPNLNTLYLSGNQLEGQIPPNIRKCRDLEHLALSVNHFNGKIPSEIGSLSMLRELYLGCRERFGKDFSQNAGNCGLPSDICNNLPNLKRLALSGNQLEGQIPPNIRKCRDMEILSLSINHFNGKIPSEIGSLSMLRKLYLGLNDFKGGVPADLGNLSRLELLNIANASLTGPIPKQIGNCTSLEGLYLDRNYLTGFIPPGIGNLPHVDILILHSNKLTGKIPSSICNLTSLTYFHLSNNTLEGSIPECFSNLSKSLTVLHLKQNNLNGPIPTTFTKGCLLESLNLNGNKLEDTFPFWIETLPELRVLVLRSNRFNGTISLPSKTKLPLFPKLQVFDISRNAFSGSLPRAYLESFRGMINVKVSRTEPRNWFSYYQETMVFVLKGVELPIERILTAFTTIDFSDNKFSGSIPQSIGNLNSLKYLNLSQNSLTGNIPASLGNVTALESLDLSSNKLVGQIPWQLTRLTFLSKLNLSMNDLVGQIPQSATGQFSTFDNSSYMENSGLCGFPLTKKCKEDKGVQALIPILPQQGDDDSDILDGFTWQVVLLGYGCGFIFGSIIGCSIFRYERTKRILGFFGVSNIRENEIVEGMWYEGEVDKR</sequence>
<dbReference type="InterPro" id="IPR053211">
    <property type="entry name" value="DNA_repair-toleration"/>
</dbReference>
<dbReference type="PRINTS" id="PR00019">
    <property type="entry name" value="LEURICHRPT"/>
</dbReference>
<gene>
    <name evidence="5" type="ORF">DH2020_049632</name>
</gene>
<protein>
    <submittedName>
        <fullName evidence="5">Uncharacterized protein</fullName>
    </submittedName>
</protein>
<keyword evidence="4" id="KW-0472">Membrane</keyword>
<proteinExistence type="predicted"/>
<dbReference type="Pfam" id="PF00560">
    <property type="entry name" value="LRR_1"/>
    <property type="match status" value="9"/>
</dbReference>
<accession>A0ABR0U2A5</accession>
<evidence type="ECO:0000256" key="2">
    <source>
        <dbReference type="ARBA" id="ARBA00022729"/>
    </source>
</evidence>
<evidence type="ECO:0000256" key="1">
    <source>
        <dbReference type="ARBA" id="ARBA00022614"/>
    </source>
</evidence>
<evidence type="ECO:0000256" key="4">
    <source>
        <dbReference type="SAM" id="Phobius"/>
    </source>
</evidence>
<dbReference type="PANTHER" id="PTHR48060:SF21">
    <property type="entry name" value="L DOMAIN-LIKE PROTEIN"/>
    <property type="match status" value="1"/>
</dbReference>
<dbReference type="Pfam" id="PF13855">
    <property type="entry name" value="LRR_8"/>
    <property type="match status" value="1"/>
</dbReference>
<dbReference type="InterPro" id="IPR032675">
    <property type="entry name" value="LRR_dom_sf"/>
</dbReference>
<dbReference type="Proteomes" id="UP001318860">
    <property type="component" value="Unassembled WGS sequence"/>
</dbReference>
<keyword evidence="4" id="KW-1133">Transmembrane helix</keyword>
<comment type="caution">
    <text evidence="5">The sequence shown here is derived from an EMBL/GenBank/DDBJ whole genome shotgun (WGS) entry which is preliminary data.</text>
</comment>
<feature type="transmembrane region" description="Helical" evidence="4">
    <location>
        <begin position="556"/>
        <end position="580"/>
    </location>
</feature>
<dbReference type="PANTHER" id="PTHR48060">
    <property type="entry name" value="DNA DAMAGE-REPAIR/TOLERATION PROTEIN DRT100"/>
    <property type="match status" value="1"/>
</dbReference>
<keyword evidence="4" id="KW-0812">Transmembrane</keyword>
<organism evidence="5 6">
    <name type="scientific">Rehmannia glutinosa</name>
    <name type="common">Chinese foxglove</name>
    <dbReference type="NCBI Taxonomy" id="99300"/>
    <lineage>
        <taxon>Eukaryota</taxon>
        <taxon>Viridiplantae</taxon>
        <taxon>Streptophyta</taxon>
        <taxon>Embryophyta</taxon>
        <taxon>Tracheophyta</taxon>
        <taxon>Spermatophyta</taxon>
        <taxon>Magnoliopsida</taxon>
        <taxon>eudicotyledons</taxon>
        <taxon>Gunneridae</taxon>
        <taxon>Pentapetalae</taxon>
        <taxon>asterids</taxon>
        <taxon>lamiids</taxon>
        <taxon>Lamiales</taxon>
        <taxon>Orobanchaceae</taxon>
        <taxon>Rehmannieae</taxon>
        <taxon>Rehmannia</taxon>
    </lineage>
</organism>
<dbReference type="InterPro" id="IPR001611">
    <property type="entry name" value="Leu-rich_rpt"/>
</dbReference>
<reference evidence="5 6" key="1">
    <citation type="journal article" date="2021" name="Comput. Struct. Biotechnol. J.">
        <title>De novo genome assembly of the potent medicinal plant Rehmannia glutinosa using nanopore technology.</title>
        <authorList>
            <person name="Ma L."/>
            <person name="Dong C."/>
            <person name="Song C."/>
            <person name="Wang X."/>
            <person name="Zheng X."/>
            <person name="Niu Y."/>
            <person name="Chen S."/>
            <person name="Feng W."/>
        </authorList>
    </citation>
    <scope>NUCLEOTIDE SEQUENCE [LARGE SCALE GENOMIC DNA]</scope>
    <source>
        <strain evidence="5">DH-2019</strain>
    </source>
</reference>
<name>A0ABR0U2A5_REHGL</name>
<evidence type="ECO:0000313" key="6">
    <source>
        <dbReference type="Proteomes" id="UP001318860"/>
    </source>
</evidence>
<dbReference type="SUPFAM" id="SSF52047">
    <property type="entry name" value="RNI-like"/>
    <property type="match status" value="1"/>
</dbReference>
<dbReference type="SUPFAM" id="SSF52058">
    <property type="entry name" value="L domain-like"/>
    <property type="match status" value="1"/>
</dbReference>
<dbReference type="Gene3D" id="3.80.10.10">
    <property type="entry name" value="Ribonuclease Inhibitor"/>
    <property type="match status" value="3"/>
</dbReference>
<dbReference type="EMBL" id="JABTTQ020003488">
    <property type="protein sequence ID" value="KAK6116633.1"/>
    <property type="molecule type" value="Genomic_DNA"/>
</dbReference>
<dbReference type="InterPro" id="IPR003591">
    <property type="entry name" value="Leu-rich_rpt_typical-subtyp"/>
</dbReference>
<dbReference type="SMART" id="SM00369">
    <property type="entry name" value="LRR_TYP"/>
    <property type="match status" value="8"/>
</dbReference>
<keyword evidence="6" id="KW-1185">Reference proteome</keyword>
<keyword evidence="1" id="KW-0433">Leucine-rich repeat</keyword>
<keyword evidence="3" id="KW-0677">Repeat</keyword>
<evidence type="ECO:0000256" key="3">
    <source>
        <dbReference type="ARBA" id="ARBA00022737"/>
    </source>
</evidence>
<keyword evidence="2" id="KW-0732">Signal</keyword>